<reference evidence="7 8" key="1">
    <citation type="journal article" date="2009" name="Stand. Genomic Sci.">
        <title>Complete genome sequence of Cryptobacterium curtum type strain (12-3).</title>
        <authorList>
            <person name="Mavrommatis K."/>
            <person name="Pukall R."/>
            <person name="Rohde C."/>
            <person name="Chen F."/>
            <person name="Sims D."/>
            <person name="Brettin T."/>
            <person name="Kuske C."/>
            <person name="Detter J.C."/>
            <person name="Han C."/>
            <person name="Lapidus A."/>
            <person name="Copeland A."/>
            <person name="Glavina Del Rio T."/>
            <person name="Nolan M."/>
            <person name="Lucas S."/>
            <person name="Tice H."/>
            <person name="Cheng J.F."/>
            <person name="Bruce D."/>
            <person name="Goodwin L."/>
            <person name="Pitluck S."/>
            <person name="Ovchinnikova G."/>
            <person name="Pati A."/>
            <person name="Ivanova N."/>
            <person name="Chen A."/>
            <person name="Palaniappan K."/>
            <person name="Chain P."/>
            <person name="D'haeseleer P."/>
            <person name="Goker M."/>
            <person name="Bristow J."/>
            <person name="Eisen J.A."/>
            <person name="Markowitz V."/>
            <person name="Hugenholtz P."/>
            <person name="Rohde M."/>
            <person name="Klenk H.P."/>
            <person name="Kyrpides N.C."/>
        </authorList>
    </citation>
    <scope>NUCLEOTIDE SEQUENCE [LARGE SCALE GENOMIC DNA]</scope>
    <source>
        <strain evidence="8">ATCC 700683 / DSM 15641 / 12-3</strain>
    </source>
</reference>
<evidence type="ECO:0000256" key="5">
    <source>
        <dbReference type="ARBA" id="ARBA00022691"/>
    </source>
</evidence>
<dbReference type="PANTHER" id="PTHR31760">
    <property type="entry name" value="S-ADENOSYL-L-METHIONINE-DEPENDENT METHYLTRANSFERASES SUPERFAMILY PROTEIN"/>
    <property type="match status" value="1"/>
</dbReference>
<evidence type="ECO:0000256" key="4">
    <source>
        <dbReference type="ARBA" id="ARBA00022679"/>
    </source>
</evidence>
<dbReference type="PIRSF" id="PIRSF003078">
    <property type="entry name" value="GidB"/>
    <property type="match status" value="1"/>
</dbReference>
<evidence type="ECO:0000256" key="2">
    <source>
        <dbReference type="ARBA" id="ARBA00022552"/>
    </source>
</evidence>
<evidence type="ECO:0000313" key="8">
    <source>
        <dbReference type="Proteomes" id="UP000000954"/>
    </source>
</evidence>
<evidence type="ECO:0000256" key="6">
    <source>
        <dbReference type="HAMAP-Rule" id="MF_00074"/>
    </source>
</evidence>
<feature type="binding site" evidence="6">
    <location>
        <position position="133"/>
    </location>
    <ligand>
        <name>S-adenosyl-L-methionine</name>
        <dbReference type="ChEBI" id="CHEBI:59789"/>
    </ligand>
</feature>
<feature type="binding site" evidence="6">
    <location>
        <position position="70"/>
    </location>
    <ligand>
        <name>S-adenosyl-L-methionine</name>
        <dbReference type="ChEBI" id="CHEBI:59789"/>
    </ligand>
</feature>
<comment type="similarity">
    <text evidence="6">Belongs to the methyltransferase superfamily. RNA methyltransferase RsmG family.</text>
</comment>
<dbReference type="InterPro" id="IPR003682">
    <property type="entry name" value="rRNA_ssu_MeTfrase_G"/>
</dbReference>
<feature type="binding site" evidence="6">
    <location>
        <begin position="116"/>
        <end position="117"/>
    </location>
    <ligand>
        <name>S-adenosyl-L-methionine</name>
        <dbReference type="ChEBI" id="CHEBI:59789"/>
    </ligand>
</feature>
<feature type="binding site" evidence="6">
    <location>
        <position position="65"/>
    </location>
    <ligand>
        <name>S-adenosyl-L-methionine</name>
        <dbReference type="ChEBI" id="CHEBI:59789"/>
    </ligand>
</feature>
<dbReference type="AlphaFoldDB" id="C7MLX2"/>
<keyword evidence="4 6" id="KW-0808">Transferase</keyword>
<keyword evidence="2 6" id="KW-0698">rRNA processing</keyword>
<dbReference type="STRING" id="469378.Ccur_14160"/>
<dbReference type="GO" id="GO:0070043">
    <property type="term" value="F:rRNA (guanine-N7-)-methyltransferase activity"/>
    <property type="evidence" value="ECO:0007669"/>
    <property type="project" value="UniProtKB-UniRule"/>
</dbReference>
<comment type="subcellular location">
    <subcellularLocation>
        <location evidence="6">Cytoplasm</location>
    </subcellularLocation>
</comment>
<dbReference type="Gene3D" id="3.40.50.150">
    <property type="entry name" value="Vaccinia Virus protein VP39"/>
    <property type="match status" value="1"/>
</dbReference>
<evidence type="ECO:0000256" key="3">
    <source>
        <dbReference type="ARBA" id="ARBA00022603"/>
    </source>
</evidence>
<dbReference type="InterPro" id="IPR029063">
    <property type="entry name" value="SAM-dependent_MTases_sf"/>
</dbReference>
<sequence length="225" mass="24595">MQYEISSHKQACMEQYLKAVLEVNKKVNLTRIDSFKQGLLLHIEDSLGGLPEFMDALLGPALDLGSGGGFPGVPLSLAAERPIVLLDSVEKKVKAVRTILSDLNLGSSISAQVGRAEERALKSPSSFSVVVARAVSSLPSLCELASPLLHNDGQLICYKSNEYRDELEQAKAISKKVAMKFVSARELVLSDDVTERTIIVFEKSGEPTVKLPRRPGMAQKRPYKE</sequence>
<comment type="function">
    <text evidence="6">Specifically methylates the N7 position of a guanine in 16S rRNA.</text>
</comment>
<keyword evidence="8" id="KW-1185">Reference proteome</keyword>
<dbReference type="HOGENOM" id="CLU_065341_0_2_11"/>
<evidence type="ECO:0000313" key="7">
    <source>
        <dbReference type="EMBL" id="ACU95088.1"/>
    </source>
</evidence>
<accession>C7MLX2</accession>
<dbReference type="eggNOG" id="COG0357">
    <property type="taxonomic scope" value="Bacteria"/>
</dbReference>
<dbReference type="EMBL" id="CP001682">
    <property type="protein sequence ID" value="ACU95088.1"/>
    <property type="molecule type" value="Genomic_DNA"/>
</dbReference>
<dbReference type="SUPFAM" id="SSF53335">
    <property type="entry name" value="S-adenosyl-L-methionine-dependent methyltransferases"/>
    <property type="match status" value="1"/>
</dbReference>
<dbReference type="Pfam" id="PF02527">
    <property type="entry name" value="GidB"/>
    <property type="match status" value="1"/>
</dbReference>
<comment type="caution">
    <text evidence="6">Lacks conserved residue(s) required for the propagation of feature annotation.</text>
</comment>
<keyword evidence="5 6" id="KW-0949">S-adenosyl-L-methionine</keyword>
<proteinExistence type="inferred from homology"/>
<protein>
    <recommendedName>
        <fullName evidence="6">Ribosomal RNA small subunit methyltransferase G</fullName>
        <ecNumber evidence="6">2.1.1.-</ecNumber>
    </recommendedName>
    <alternativeName>
        <fullName evidence="6">16S rRNA 7-methylguanosine methyltransferase</fullName>
        <shortName evidence="6">16S rRNA m7G methyltransferase</shortName>
    </alternativeName>
</protein>
<name>C7MLX2_CRYCD</name>
<dbReference type="Proteomes" id="UP000000954">
    <property type="component" value="Chromosome"/>
</dbReference>
<keyword evidence="3 6" id="KW-0489">Methyltransferase</keyword>
<dbReference type="NCBIfam" id="TIGR00138">
    <property type="entry name" value="rsmG_gidB"/>
    <property type="match status" value="1"/>
</dbReference>
<organism evidence="7 8">
    <name type="scientific">Cryptobacterium curtum (strain ATCC 700683 / DSM 15641 / CCUG 43107 / 12-3)</name>
    <dbReference type="NCBI Taxonomy" id="469378"/>
    <lineage>
        <taxon>Bacteria</taxon>
        <taxon>Bacillati</taxon>
        <taxon>Actinomycetota</taxon>
        <taxon>Coriobacteriia</taxon>
        <taxon>Eggerthellales</taxon>
        <taxon>Eggerthellaceae</taxon>
        <taxon>Cryptobacterium</taxon>
    </lineage>
</organism>
<keyword evidence="1 6" id="KW-0963">Cytoplasm</keyword>
<dbReference type="GO" id="GO:0005829">
    <property type="term" value="C:cytosol"/>
    <property type="evidence" value="ECO:0007669"/>
    <property type="project" value="TreeGrafter"/>
</dbReference>
<dbReference type="EC" id="2.1.1.-" evidence="6"/>
<dbReference type="PANTHER" id="PTHR31760:SF0">
    <property type="entry name" value="S-ADENOSYL-L-METHIONINE-DEPENDENT METHYLTRANSFERASES SUPERFAMILY PROTEIN"/>
    <property type="match status" value="1"/>
</dbReference>
<dbReference type="HAMAP" id="MF_00074">
    <property type="entry name" value="16SrRNA_methyltr_G"/>
    <property type="match status" value="1"/>
</dbReference>
<evidence type="ECO:0000256" key="1">
    <source>
        <dbReference type="ARBA" id="ARBA00022490"/>
    </source>
</evidence>
<gene>
    <name evidence="6" type="primary">rsmG</name>
    <name evidence="7" type="ordered locus">Ccur_14160</name>
</gene>
<dbReference type="KEGG" id="ccu:Ccur_14160"/>